<keyword evidence="1" id="KW-1133">Transmembrane helix</keyword>
<reference evidence="2" key="1">
    <citation type="submission" date="2021-04" db="EMBL/GenBank/DDBJ databases">
        <title>Draft Genome Sequence of Pandoravirus japonicus, Isolated from the Sabaishi River of Niigata, Japan.</title>
        <authorList>
            <person name="Hosokawa N."/>
            <person name="Takahashi H."/>
            <person name="Aoki K."/>
            <person name="Takemura M."/>
        </authorList>
    </citation>
    <scope>NUCLEOTIDE SEQUENCE</scope>
</reference>
<keyword evidence="1" id="KW-0472">Membrane</keyword>
<protein>
    <recommendedName>
        <fullName evidence="4">Transmembrane protein</fullName>
    </recommendedName>
</protein>
<feature type="transmembrane region" description="Helical" evidence="1">
    <location>
        <begin position="90"/>
        <end position="109"/>
    </location>
</feature>
<evidence type="ECO:0008006" key="4">
    <source>
        <dbReference type="Google" id="ProtNLM"/>
    </source>
</evidence>
<evidence type="ECO:0000313" key="3">
    <source>
        <dbReference type="Proteomes" id="UP001253637"/>
    </source>
</evidence>
<accession>A0A811BQL0</accession>
<organism evidence="2 3">
    <name type="scientific">Pandoravirus japonicus</name>
    <dbReference type="NCBI Taxonomy" id="2823154"/>
    <lineage>
        <taxon>Viruses</taxon>
        <taxon>Pandoravirus</taxon>
    </lineage>
</organism>
<dbReference type="Proteomes" id="UP001253637">
    <property type="component" value="Segment"/>
</dbReference>
<feature type="transmembrane region" description="Helical" evidence="1">
    <location>
        <begin position="59"/>
        <end position="78"/>
    </location>
</feature>
<dbReference type="EMBL" id="LC625835">
    <property type="protein sequence ID" value="BCU03316.1"/>
    <property type="molecule type" value="Genomic_DNA"/>
</dbReference>
<sequence>MGPRTPATGITHSHEPIGLGRRPISFFGPYFSLCESFVFLCCQLACDARDVAGVASPLLGLRGASSSFFLFLFDGMALRSSAPLDHGARVISFFYNFSFLLLCMCMPIWRCQNILFSFLGPGPLCLFCPWRAEGAQKGP</sequence>
<name>A0A811BQL0_9VIRU</name>
<evidence type="ECO:0000313" key="2">
    <source>
        <dbReference type="EMBL" id="BCU03316.1"/>
    </source>
</evidence>
<proteinExistence type="predicted"/>
<evidence type="ECO:0000256" key="1">
    <source>
        <dbReference type="SAM" id="Phobius"/>
    </source>
</evidence>
<keyword evidence="1" id="KW-0812">Transmembrane</keyword>